<keyword evidence="1" id="KW-0694">RNA-binding</keyword>
<name>A0ABQ5J2U4_9ASTR</name>
<dbReference type="Gene3D" id="3.30.70.330">
    <property type="match status" value="1"/>
</dbReference>
<reference evidence="4" key="2">
    <citation type="submission" date="2022-01" db="EMBL/GenBank/DDBJ databases">
        <authorList>
            <person name="Yamashiro T."/>
            <person name="Shiraishi A."/>
            <person name="Satake H."/>
            <person name="Nakayama K."/>
        </authorList>
    </citation>
    <scope>NUCLEOTIDE SEQUENCE</scope>
</reference>
<feature type="region of interest" description="Disordered" evidence="2">
    <location>
        <begin position="196"/>
        <end position="224"/>
    </location>
</feature>
<dbReference type="SUPFAM" id="SSF56219">
    <property type="entry name" value="DNase I-like"/>
    <property type="match status" value="1"/>
</dbReference>
<evidence type="ECO:0000313" key="5">
    <source>
        <dbReference type="Proteomes" id="UP001151760"/>
    </source>
</evidence>
<dbReference type="SUPFAM" id="SSF54928">
    <property type="entry name" value="RNA-binding domain, RBD"/>
    <property type="match status" value="1"/>
</dbReference>
<dbReference type="Pfam" id="PF00076">
    <property type="entry name" value="RRM_1"/>
    <property type="match status" value="1"/>
</dbReference>
<reference evidence="4" key="1">
    <citation type="journal article" date="2022" name="Int. J. Mol. Sci.">
        <title>Draft Genome of Tanacetum Coccineum: Genomic Comparison of Closely Related Tanacetum-Family Plants.</title>
        <authorList>
            <person name="Yamashiro T."/>
            <person name="Shiraishi A."/>
            <person name="Nakayama K."/>
            <person name="Satake H."/>
        </authorList>
    </citation>
    <scope>NUCLEOTIDE SEQUENCE</scope>
</reference>
<dbReference type="InterPro" id="IPR012677">
    <property type="entry name" value="Nucleotide-bd_a/b_plait_sf"/>
</dbReference>
<keyword evidence="4" id="KW-0808">Transferase</keyword>
<dbReference type="Pfam" id="PF13966">
    <property type="entry name" value="zf-RVT"/>
    <property type="match status" value="1"/>
</dbReference>
<protein>
    <submittedName>
        <fullName evidence="4">RNA-directed DNA polymerase, eukaryota, reverse transcriptase zinc-binding domain protein</fullName>
    </submittedName>
</protein>
<dbReference type="InterPro" id="IPR026960">
    <property type="entry name" value="RVT-Znf"/>
</dbReference>
<dbReference type="Gene3D" id="3.60.10.10">
    <property type="entry name" value="Endonuclease/exonuclease/phosphatase"/>
    <property type="match status" value="1"/>
</dbReference>
<keyword evidence="5" id="KW-1185">Reference proteome</keyword>
<proteinExistence type="predicted"/>
<evidence type="ECO:0000256" key="2">
    <source>
        <dbReference type="SAM" id="MobiDB-lite"/>
    </source>
</evidence>
<evidence type="ECO:0000313" key="4">
    <source>
        <dbReference type="EMBL" id="GJU05893.1"/>
    </source>
</evidence>
<dbReference type="GO" id="GO:0003964">
    <property type="term" value="F:RNA-directed DNA polymerase activity"/>
    <property type="evidence" value="ECO:0007669"/>
    <property type="project" value="UniProtKB-KW"/>
</dbReference>
<accession>A0ABQ5J2U4</accession>
<dbReference type="InterPro" id="IPR036691">
    <property type="entry name" value="Endo/exonu/phosph_ase_sf"/>
</dbReference>
<dbReference type="PANTHER" id="PTHR33116:SF78">
    <property type="entry name" value="OS12G0587133 PROTEIN"/>
    <property type="match status" value="1"/>
</dbReference>
<dbReference type="InterPro" id="IPR035979">
    <property type="entry name" value="RBD_domain_sf"/>
</dbReference>
<comment type="caution">
    <text evidence="4">The sequence shown here is derived from an EMBL/GenBank/DDBJ whole genome shotgun (WGS) entry which is preliminary data.</text>
</comment>
<dbReference type="PROSITE" id="PS50102">
    <property type="entry name" value="RRM"/>
    <property type="match status" value="1"/>
</dbReference>
<sequence length="1150" mass="132782">MKELFNICGKFGSVFDVFIAHKLSKHGKRFAFICYLKVNDAQHIIEGLRNTWIGSYKLYVNIGRFDRKELPNVSDPVKPHYRSMGRNSMQHNAYISYANIVQGKHVKVRNDQLNNDSMIMLKEDCLRSLDVSLTVFAYSVRLCIKTFVESLINESLKLNVRGHVVTIRAKEITGWILKFLEGPSNLETEQKEGMEIPANSDSNMEENHWDENDEEGIPSKDNDANEAFDSIEESHNGKDDQDTKENIEELVSDKESVKETHSNSHSFRDESLARTKSILEGFSMLDKFNDVIEFGQAMGFDMKGWIGRKVKKKWVRNLCTTHKLNFLSIQETKKEKFSSIEVRALWGNSYFDFSMALANRKSEGNWISTSTPIMLISVYAPQDFNEKKLLWNRLSSLMTGWNGETIIMGHFNKVRLEHERYWSIFHRNQAHAFNEFISQANLIDISLGGLVLMRHLSDHRLILLHEVVKDYGATPFRIINKKRRQLAVKGILIDGEWVEEPEHVKEEFYNHFSTRFASPDWMRPQNLEDFPRSLSVEQAEDLEITISHDEVKRAVWDCGSNKAPGPNGFTFEFFKKFWNLVGTDVVKATDHFFYSGHIPIANRLSLVIDDLVSKEQSAFIKGRQILDGPFILNEMISWCKSHKQQALMLKIDFQKAYDSVRWDFLDDILARNNNRVTISHLFYADDAILIGKWSTSNVVSINRLLQYFYSAFGIKVNLCKSSLMGVSVPFGDVETMASVVRCKTSKLPVTYLRVKVGENMTRSKDWSDVISKVSIRLSKWKVEILSAEGRLTLLKSVLGSIPTYYMSLYKALRVVINSLESLRNKFFIGAKFDEKKLTWVAWKKVLSCKESRELGVNSLLALNHALLFKWIWRFRNDSDALCVRVVKSIHGADGLLSSSVNHPRHHSVWTQIIKATHDLKEKGDHPLKMRFPRVFSLDLNRNISVAQKKEQRSSMISFLRAPRSGIEAIQWEEIKKIIDSVCLTLMEDRWIRSVNRSGLFSIASTRIMIDKLLLSSGGDSTKWCKLLLIKVDIMVWKLSLDRLPARLNLSSRDINIPTLHCSICEDHLESRDHLFFSCTFVNNVIGRFTRWWEIQIPHISTFQQWMDWGKQLNCLKTCGIDWGEVNSVYTDYIVFPTSEEMIQAEVHVED</sequence>
<dbReference type="CDD" id="cd00590">
    <property type="entry name" value="RRM_SF"/>
    <property type="match status" value="1"/>
</dbReference>
<dbReference type="InterPro" id="IPR000504">
    <property type="entry name" value="RRM_dom"/>
</dbReference>
<organism evidence="4 5">
    <name type="scientific">Tanacetum coccineum</name>
    <dbReference type="NCBI Taxonomy" id="301880"/>
    <lineage>
        <taxon>Eukaryota</taxon>
        <taxon>Viridiplantae</taxon>
        <taxon>Streptophyta</taxon>
        <taxon>Embryophyta</taxon>
        <taxon>Tracheophyta</taxon>
        <taxon>Spermatophyta</taxon>
        <taxon>Magnoliopsida</taxon>
        <taxon>eudicotyledons</taxon>
        <taxon>Gunneridae</taxon>
        <taxon>Pentapetalae</taxon>
        <taxon>asterids</taxon>
        <taxon>campanulids</taxon>
        <taxon>Asterales</taxon>
        <taxon>Asteraceae</taxon>
        <taxon>Asteroideae</taxon>
        <taxon>Anthemideae</taxon>
        <taxon>Anthemidinae</taxon>
        <taxon>Tanacetum</taxon>
    </lineage>
</organism>
<dbReference type="PANTHER" id="PTHR33116">
    <property type="entry name" value="REVERSE TRANSCRIPTASE ZINC-BINDING DOMAIN-CONTAINING PROTEIN-RELATED-RELATED"/>
    <property type="match status" value="1"/>
</dbReference>
<dbReference type="Proteomes" id="UP001151760">
    <property type="component" value="Unassembled WGS sequence"/>
</dbReference>
<keyword evidence="4" id="KW-0548">Nucleotidyltransferase</keyword>
<keyword evidence="4" id="KW-0695">RNA-directed DNA polymerase</keyword>
<feature type="domain" description="RRM" evidence="3">
    <location>
        <begin position="1"/>
        <end position="65"/>
    </location>
</feature>
<gene>
    <name evidence="4" type="ORF">Tco_1122323</name>
</gene>
<dbReference type="EMBL" id="BQNB010021387">
    <property type="protein sequence ID" value="GJU05893.1"/>
    <property type="molecule type" value="Genomic_DNA"/>
</dbReference>
<evidence type="ECO:0000256" key="1">
    <source>
        <dbReference type="PROSITE-ProRule" id="PRU00176"/>
    </source>
</evidence>
<evidence type="ECO:0000259" key="3">
    <source>
        <dbReference type="PROSITE" id="PS50102"/>
    </source>
</evidence>